<accession>A0A822Z9M7</accession>
<proteinExistence type="predicted"/>
<dbReference type="AlphaFoldDB" id="A0A822Z9M7"/>
<keyword evidence="3" id="KW-1185">Reference proteome</keyword>
<gene>
    <name evidence="2" type="ORF">HUJ06_016085</name>
</gene>
<feature type="compositionally biased region" description="Polar residues" evidence="1">
    <location>
        <begin position="1"/>
        <end position="12"/>
    </location>
</feature>
<name>A0A822Z9M7_NELNU</name>
<reference evidence="2 3" key="1">
    <citation type="journal article" date="2020" name="Mol. Biol. Evol.">
        <title>Distinct Expression and Methylation Patterns for Genes with Different Fates following a Single Whole-Genome Duplication in Flowering Plants.</title>
        <authorList>
            <person name="Shi T."/>
            <person name="Rahmani R.S."/>
            <person name="Gugger P.F."/>
            <person name="Wang M."/>
            <person name="Li H."/>
            <person name="Zhang Y."/>
            <person name="Li Z."/>
            <person name="Wang Q."/>
            <person name="Van de Peer Y."/>
            <person name="Marchal K."/>
            <person name="Chen J."/>
        </authorList>
    </citation>
    <scope>NUCLEOTIDE SEQUENCE [LARGE SCALE GENOMIC DNA]</scope>
    <source>
        <tissue evidence="2">Leaf</tissue>
    </source>
</reference>
<evidence type="ECO:0000256" key="1">
    <source>
        <dbReference type="SAM" id="MobiDB-lite"/>
    </source>
</evidence>
<organism evidence="2 3">
    <name type="scientific">Nelumbo nucifera</name>
    <name type="common">Sacred lotus</name>
    <dbReference type="NCBI Taxonomy" id="4432"/>
    <lineage>
        <taxon>Eukaryota</taxon>
        <taxon>Viridiplantae</taxon>
        <taxon>Streptophyta</taxon>
        <taxon>Embryophyta</taxon>
        <taxon>Tracheophyta</taxon>
        <taxon>Spermatophyta</taxon>
        <taxon>Magnoliopsida</taxon>
        <taxon>Proteales</taxon>
        <taxon>Nelumbonaceae</taxon>
        <taxon>Nelumbo</taxon>
    </lineage>
</organism>
<comment type="caution">
    <text evidence="2">The sequence shown here is derived from an EMBL/GenBank/DDBJ whole genome shotgun (WGS) entry which is preliminary data.</text>
</comment>
<evidence type="ECO:0000313" key="2">
    <source>
        <dbReference type="EMBL" id="DAD41762.1"/>
    </source>
</evidence>
<protein>
    <submittedName>
        <fullName evidence="2">Uncharacterized protein</fullName>
    </submittedName>
</protein>
<dbReference type="Proteomes" id="UP000607653">
    <property type="component" value="Unassembled WGS sequence"/>
</dbReference>
<evidence type="ECO:0000313" key="3">
    <source>
        <dbReference type="Proteomes" id="UP000607653"/>
    </source>
</evidence>
<feature type="compositionally biased region" description="Basic and acidic residues" evidence="1">
    <location>
        <begin position="13"/>
        <end position="22"/>
    </location>
</feature>
<sequence length="44" mass="4960">MSAHDSSSSGQDISDRRERIEMDAIVEPFESITTIESEPSSRYL</sequence>
<dbReference type="EMBL" id="DUZY01000005">
    <property type="protein sequence ID" value="DAD41762.1"/>
    <property type="molecule type" value="Genomic_DNA"/>
</dbReference>
<feature type="region of interest" description="Disordered" evidence="1">
    <location>
        <begin position="1"/>
        <end position="22"/>
    </location>
</feature>